<evidence type="ECO:0000313" key="6">
    <source>
        <dbReference type="EMBL" id="AQS37953.1"/>
    </source>
</evidence>
<dbReference type="Proteomes" id="UP000189545">
    <property type="component" value="Chromosome"/>
</dbReference>
<keyword evidence="3" id="KW-0732">Signal</keyword>
<keyword evidence="4" id="KW-0472">Membrane</keyword>
<sequence length="505" mass="58038">MIAFSIDTDKLRDNNSFNFLFSFYTSQIKTSKNNPMNNHSLLLSSTQLFAQPLALSLALFSGLAQSSEHSDTQASQADEPPAKIYATQFQTENWGLGIGVRRGDIPFVAEDDEVYDVLPMIKYRNDYFFINGMEAGAHLWKNDEHQVNLYTRFRFVDIPQELQNESQSQAFDLGLQYRFLLDAWEFDVAFMSDSNKRSYGYTRTQYHWEYGDWYLNPYAEFQWKSAGFNQHYYGLDQYETGGGIEFNAGIKTRYHLYSNLYLLGQFGVGRIDDETANLPTMDTQYQFESFLGFGFFPDFSNKSAKSKATKVESRVSASNGSDGEFIRVAHGWATPSNLNAIFSWQTQTDPYNNQFTSVFYGTRLTDTLFNFPIELYFTPGLVWHHDSEVQSNLAEGVVAIKAFYTFEFGPRWRLGVAEGLSYVSSVTYIEGSELEEKGYKPSKLLNYLDFSLDVNMGDLFNNRTMDKMWLGYSIHHRSGIYEKSSAFGRIGGGSNYQSLYLQWHF</sequence>
<dbReference type="GO" id="GO:0009279">
    <property type="term" value="C:cell outer membrane"/>
    <property type="evidence" value="ECO:0007669"/>
    <property type="project" value="UniProtKB-SubCell"/>
</dbReference>
<evidence type="ECO:0000256" key="5">
    <source>
        <dbReference type="ARBA" id="ARBA00023237"/>
    </source>
</evidence>
<comment type="subcellular location">
    <subcellularLocation>
        <location evidence="1">Cell outer membrane</location>
    </subcellularLocation>
</comment>
<keyword evidence="5" id="KW-0998">Cell outer membrane</keyword>
<dbReference type="PANTHER" id="PTHR38776">
    <property type="entry name" value="MLTA-INTERACTING PROTEIN-RELATED"/>
    <property type="match status" value="1"/>
</dbReference>
<dbReference type="STRING" id="225848.Sps_02801"/>
<evidence type="ECO:0000256" key="3">
    <source>
        <dbReference type="ARBA" id="ARBA00022729"/>
    </source>
</evidence>
<dbReference type="InterPro" id="IPR010583">
    <property type="entry name" value="MipA"/>
</dbReference>
<reference evidence="6 7" key="1">
    <citation type="submission" date="2016-03" db="EMBL/GenBank/DDBJ databases">
        <title>Complete genome sequence of Shewanella psychrophila WP2, a deep sea bacterium isolated from west Pacific sediment.</title>
        <authorList>
            <person name="Xu G."/>
            <person name="Jian H."/>
        </authorList>
    </citation>
    <scope>NUCLEOTIDE SEQUENCE [LARGE SCALE GENOMIC DNA]</scope>
    <source>
        <strain evidence="6 7">WP2</strain>
    </source>
</reference>
<organism evidence="6 7">
    <name type="scientific">Shewanella psychrophila</name>
    <dbReference type="NCBI Taxonomy" id="225848"/>
    <lineage>
        <taxon>Bacteria</taxon>
        <taxon>Pseudomonadati</taxon>
        <taxon>Pseudomonadota</taxon>
        <taxon>Gammaproteobacteria</taxon>
        <taxon>Alteromonadales</taxon>
        <taxon>Shewanellaceae</taxon>
        <taxon>Shewanella</taxon>
    </lineage>
</organism>
<keyword evidence="7" id="KW-1185">Reference proteome</keyword>
<gene>
    <name evidence="6" type="ORF">Sps_02801</name>
</gene>
<dbReference type="Pfam" id="PF06629">
    <property type="entry name" value="MipA"/>
    <property type="match status" value="1"/>
</dbReference>
<comment type="similarity">
    <text evidence="2">Belongs to the MipA/OmpV family.</text>
</comment>
<protein>
    <submittedName>
        <fullName evidence="6">Outer membrane protein V</fullName>
    </submittedName>
</protein>
<evidence type="ECO:0000256" key="1">
    <source>
        <dbReference type="ARBA" id="ARBA00004442"/>
    </source>
</evidence>
<proteinExistence type="inferred from homology"/>
<dbReference type="AlphaFoldDB" id="A0A1S6HR05"/>
<name>A0A1S6HR05_9GAMM</name>
<dbReference type="PANTHER" id="PTHR38776:SF1">
    <property type="entry name" value="MLTA-INTERACTING PROTEIN-RELATED"/>
    <property type="match status" value="1"/>
</dbReference>
<accession>A0A1S6HR05</accession>
<dbReference type="KEGG" id="spsw:Sps_02801"/>
<evidence type="ECO:0000256" key="2">
    <source>
        <dbReference type="ARBA" id="ARBA00005722"/>
    </source>
</evidence>
<evidence type="ECO:0000313" key="7">
    <source>
        <dbReference type="Proteomes" id="UP000189545"/>
    </source>
</evidence>
<evidence type="ECO:0000256" key="4">
    <source>
        <dbReference type="ARBA" id="ARBA00023136"/>
    </source>
</evidence>
<dbReference type="EMBL" id="CP014782">
    <property type="protein sequence ID" value="AQS37953.1"/>
    <property type="molecule type" value="Genomic_DNA"/>
</dbReference>